<evidence type="ECO:0000313" key="2">
    <source>
        <dbReference type="EMBL" id="SEE30920.1"/>
    </source>
</evidence>
<reference evidence="2 3" key="1">
    <citation type="submission" date="2016-10" db="EMBL/GenBank/DDBJ databases">
        <authorList>
            <person name="de Groot N.N."/>
        </authorList>
    </citation>
    <scope>NUCLEOTIDE SEQUENCE [LARGE SCALE GENOMIC DNA]</scope>
    <source>
        <strain evidence="2 3">DSM 22274</strain>
    </source>
</reference>
<dbReference type="RefSeq" id="WP_074710896.1">
    <property type="nucleotide sequence ID" value="NZ_FNTV01000001.1"/>
</dbReference>
<gene>
    <name evidence="2" type="ORF">SAMN04489740_1095</name>
</gene>
<protein>
    <submittedName>
        <fullName evidence="2">Uncharacterized protein</fullName>
    </submittedName>
</protein>
<name>A0A1H5HSY8_9MICC</name>
<dbReference type="AlphaFoldDB" id="A0A1H5HSY8"/>
<evidence type="ECO:0000256" key="1">
    <source>
        <dbReference type="SAM" id="MobiDB-lite"/>
    </source>
</evidence>
<evidence type="ECO:0000313" key="3">
    <source>
        <dbReference type="Proteomes" id="UP000182725"/>
    </source>
</evidence>
<proteinExistence type="predicted"/>
<accession>A0A1H5HSY8</accession>
<dbReference type="EMBL" id="FNTV01000001">
    <property type="protein sequence ID" value="SEE30920.1"/>
    <property type="molecule type" value="Genomic_DNA"/>
</dbReference>
<dbReference type="Proteomes" id="UP000182725">
    <property type="component" value="Unassembled WGS sequence"/>
</dbReference>
<feature type="region of interest" description="Disordered" evidence="1">
    <location>
        <begin position="82"/>
        <end position="104"/>
    </location>
</feature>
<sequence length="157" mass="17063">MNDNTNEPVEISTRMAEGEWTPKSLAELLSSYQDKLREMGAPESEIETAVETPADGSAMVKVSWRRTGLRTFAEMGQSTLREVENSRGHGEVIPPGEATEDSKGLGAVYGDAERSAIDDPPTRRAMAALEDQTDPDLVVFTTEEGKTYVEDAGPAKE</sequence>
<organism evidence="2 3">
    <name type="scientific">Arthrobacter alpinus</name>
    <dbReference type="NCBI Taxonomy" id="656366"/>
    <lineage>
        <taxon>Bacteria</taxon>
        <taxon>Bacillati</taxon>
        <taxon>Actinomycetota</taxon>
        <taxon>Actinomycetes</taxon>
        <taxon>Micrococcales</taxon>
        <taxon>Micrococcaceae</taxon>
        <taxon>Arthrobacter</taxon>
    </lineage>
</organism>